<comment type="caution">
    <text evidence="1">The sequence shown here is derived from an EMBL/GenBank/DDBJ whole genome shotgun (WGS) entry which is preliminary data.</text>
</comment>
<reference evidence="1 2" key="1">
    <citation type="journal article" date="2023" name="Nucleic Acids Res.">
        <title>The hologenome of Daphnia magna reveals possible DNA methylation and microbiome-mediated evolution of the host genome.</title>
        <authorList>
            <person name="Chaturvedi A."/>
            <person name="Li X."/>
            <person name="Dhandapani V."/>
            <person name="Marshall H."/>
            <person name="Kissane S."/>
            <person name="Cuenca-Cambronero M."/>
            <person name="Asole G."/>
            <person name="Calvet F."/>
            <person name="Ruiz-Romero M."/>
            <person name="Marangio P."/>
            <person name="Guigo R."/>
            <person name="Rago D."/>
            <person name="Mirbahai L."/>
            <person name="Eastwood N."/>
            <person name="Colbourne J.K."/>
            <person name="Zhou J."/>
            <person name="Mallon E."/>
            <person name="Orsini L."/>
        </authorList>
    </citation>
    <scope>NUCLEOTIDE SEQUENCE [LARGE SCALE GENOMIC DNA]</scope>
    <source>
        <strain evidence="1">LRV0_1</strain>
    </source>
</reference>
<evidence type="ECO:0000313" key="2">
    <source>
        <dbReference type="Proteomes" id="UP001234178"/>
    </source>
</evidence>
<protein>
    <submittedName>
        <fullName evidence="1">Uncharacterized protein</fullName>
    </submittedName>
</protein>
<gene>
    <name evidence="1" type="ORF">OUZ56_016799</name>
</gene>
<sequence length="179" mass="19946">MSRLSSVTKGQLNIVLLVELTAIMRGHLLPGPPLSSLHSYKNRIPAVLAPVAIGEFSESGLRPEYVSVIRRQKRRRNCYNYEEERKMHEAAAVAALISSMQDIREKAPVFMFADLPLCPVVAVGPFITHNPPVSAKPHGIPDSQRRGCENFQQYTTISKIIFLLPHGLDTVSIVFDDLE</sequence>
<dbReference type="EMBL" id="JAOYFB010000038">
    <property type="protein sequence ID" value="KAK4027752.1"/>
    <property type="molecule type" value="Genomic_DNA"/>
</dbReference>
<organism evidence="1 2">
    <name type="scientific">Daphnia magna</name>
    <dbReference type="NCBI Taxonomy" id="35525"/>
    <lineage>
        <taxon>Eukaryota</taxon>
        <taxon>Metazoa</taxon>
        <taxon>Ecdysozoa</taxon>
        <taxon>Arthropoda</taxon>
        <taxon>Crustacea</taxon>
        <taxon>Branchiopoda</taxon>
        <taxon>Diplostraca</taxon>
        <taxon>Cladocera</taxon>
        <taxon>Anomopoda</taxon>
        <taxon>Daphniidae</taxon>
        <taxon>Daphnia</taxon>
    </lineage>
</organism>
<keyword evidence="2" id="KW-1185">Reference proteome</keyword>
<evidence type="ECO:0000313" key="1">
    <source>
        <dbReference type="EMBL" id="KAK4027752.1"/>
    </source>
</evidence>
<name>A0ABR0ARL4_9CRUS</name>
<accession>A0ABR0ARL4</accession>
<proteinExistence type="predicted"/>
<dbReference type="Proteomes" id="UP001234178">
    <property type="component" value="Unassembled WGS sequence"/>
</dbReference>